<evidence type="ECO:0000256" key="11">
    <source>
        <dbReference type="ARBA" id="ARBA00023136"/>
    </source>
</evidence>
<evidence type="ECO:0000259" key="15">
    <source>
        <dbReference type="Pfam" id="PF02563"/>
    </source>
</evidence>
<keyword evidence="6" id="KW-0812">Transmembrane</keyword>
<keyword evidence="14" id="KW-0449">Lipoprotein</keyword>
<proteinExistence type="inferred from homology"/>
<protein>
    <submittedName>
        <fullName evidence="17">XrtA/PEP-CTERM system exopolysaccharide export protein</fullName>
    </submittedName>
</protein>
<keyword evidence="11" id="KW-0472">Membrane</keyword>
<dbReference type="Pfam" id="PF22461">
    <property type="entry name" value="SLBB_2"/>
    <property type="match status" value="1"/>
</dbReference>
<dbReference type="InterPro" id="IPR003715">
    <property type="entry name" value="Poly_export_N"/>
</dbReference>
<keyword evidence="18" id="KW-1185">Reference proteome</keyword>
<dbReference type="Gene3D" id="3.10.560.10">
    <property type="entry name" value="Outer membrane lipoprotein wza domain like"/>
    <property type="match status" value="1"/>
</dbReference>
<comment type="subcellular location">
    <subcellularLocation>
        <location evidence="1">Cell outer membrane</location>
        <topology evidence="1">Multi-pass membrane protein</topology>
    </subcellularLocation>
</comment>
<keyword evidence="12" id="KW-0564">Palmitate</keyword>
<dbReference type="PANTHER" id="PTHR33619">
    <property type="entry name" value="POLYSACCHARIDE EXPORT PROTEIN GFCE-RELATED"/>
    <property type="match status" value="1"/>
</dbReference>
<dbReference type="InterPro" id="IPR054765">
    <property type="entry name" value="SLBB_dom"/>
</dbReference>
<accession>A0ABU9HG64</accession>
<keyword evidence="3" id="KW-0813">Transport</keyword>
<keyword evidence="9" id="KW-0406">Ion transport</keyword>
<name>A0ABU9HG64_9GAMM</name>
<feature type="domain" description="Polysaccharide export protein N-terminal" evidence="15">
    <location>
        <begin position="35"/>
        <end position="106"/>
    </location>
</feature>
<evidence type="ECO:0000259" key="16">
    <source>
        <dbReference type="Pfam" id="PF22461"/>
    </source>
</evidence>
<keyword evidence="10" id="KW-0626">Porin</keyword>
<gene>
    <name evidence="17" type="ORF">V6255_16380</name>
</gene>
<reference evidence="17 18" key="1">
    <citation type="submission" date="2024-02" db="EMBL/GenBank/DDBJ databases">
        <title>Bacteria isolated from the canopy kelp, Nereocystis luetkeana.</title>
        <authorList>
            <person name="Pfister C.A."/>
            <person name="Younker I.T."/>
            <person name="Light S.H."/>
        </authorList>
    </citation>
    <scope>NUCLEOTIDE SEQUENCE [LARGE SCALE GENOMIC DNA]</scope>
    <source>
        <strain evidence="17 18">TI.2.07</strain>
    </source>
</reference>
<evidence type="ECO:0000313" key="18">
    <source>
        <dbReference type="Proteomes" id="UP001366060"/>
    </source>
</evidence>
<comment type="caution">
    <text evidence="17">The sequence shown here is derived from an EMBL/GenBank/DDBJ whole genome shotgun (WGS) entry which is preliminary data.</text>
</comment>
<evidence type="ECO:0000256" key="14">
    <source>
        <dbReference type="ARBA" id="ARBA00023288"/>
    </source>
</evidence>
<evidence type="ECO:0000256" key="6">
    <source>
        <dbReference type="ARBA" id="ARBA00022692"/>
    </source>
</evidence>
<evidence type="ECO:0000256" key="5">
    <source>
        <dbReference type="ARBA" id="ARBA00022597"/>
    </source>
</evidence>
<dbReference type="RefSeq" id="WP_341629116.1">
    <property type="nucleotide sequence ID" value="NZ_JBAKBA010000053.1"/>
</dbReference>
<evidence type="ECO:0000256" key="1">
    <source>
        <dbReference type="ARBA" id="ARBA00004571"/>
    </source>
</evidence>
<evidence type="ECO:0000256" key="4">
    <source>
        <dbReference type="ARBA" id="ARBA00022452"/>
    </source>
</evidence>
<dbReference type="InterPro" id="IPR017477">
    <property type="entry name" value="PEP-CTERM_polysacc_export"/>
</dbReference>
<evidence type="ECO:0000256" key="13">
    <source>
        <dbReference type="ARBA" id="ARBA00023237"/>
    </source>
</evidence>
<comment type="similarity">
    <text evidence="2">Belongs to the BexD/CtrA/VexA family.</text>
</comment>
<feature type="domain" description="SLBB" evidence="16">
    <location>
        <begin position="117"/>
        <end position="197"/>
    </location>
</feature>
<keyword evidence="5" id="KW-0762">Sugar transport</keyword>
<dbReference type="PANTHER" id="PTHR33619:SF3">
    <property type="entry name" value="POLYSACCHARIDE EXPORT PROTEIN GFCE-RELATED"/>
    <property type="match status" value="1"/>
</dbReference>
<dbReference type="Gene3D" id="3.30.1950.10">
    <property type="entry name" value="wza like domain"/>
    <property type="match status" value="1"/>
</dbReference>
<dbReference type="Proteomes" id="UP001366060">
    <property type="component" value="Unassembled WGS sequence"/>
</dbReference>
<evidence type="ECO:0000256" key="10">
    <source>
        <dbReference type="ARBA" id="ARBA00023114"/>
    </source>
</evidence>
<evidence type="ECO:0000256" key="8">
    <source>
        <dbReference type="ARBA" id="ARBA00023047"/>
    </source>
</evidence>
<evidence type="ECO:0000256" key="2">
    <source>
        <dbReference type="ARBA" id="ARBA00009450"/>
    </source>
</evidence>
<organism evidence="17 18">
    <name type="scientific">Psychromonas arctica</name>
    <dbReference type="NCBI Taxonomy" id="168275"/>
    <lineage>
        <taxon>Bacteria</taxon>
        <taxon>Pseudomonadati</taxon>
        <taxon>Pseudomonadota</taxon>
        <taxon>Gammaproteobacteria</taxon>
        <taxon>Alteromonadales</taxon>
        <taxon>Psychromonadaceae</taxon>
        <taxon>Psychromonas</taxon>
    </lineage>
</organism>
<keyword evidence="13" id="KW-0998">Cell outer membrane</keyword>
<evidence type="ECO:0000313" key="17">
    <source>
        <dbReference type="EMBL" id="MEL0660713.1"/>
    </source>
</evidence>
<dbReference type="NCBIfam" id="TIGR03027">
    <property type="entry name" value="pepcterm_export"/>
    <property type="match status" value="1"/>
</dbReference>
<keyword evidence="4" id="KW-1134">Transmembrane beta strand</keyword>
<keyword evidence="7" id="KW-0732">Signal</keyword>
<evidence type="ECO:0000256" key="7">
    <source>
        <dbReference type="ARBA" id="ARBA00022729"/>
    </source>
</evidence>
<dbReference type="Pfam" id="PF02563">
    <property type="entry name" value="Poly_export"/>
    <property type="match status" value="1"/>
</dbReference>
<evidence type="ECO:0000256" key="12">
    <source>
        <dbReference type="ARBA" id="ARBA00023139"/>
    </source>
</evidence>
<keyword evidence="8" id="KW-0625">Polysaccharide transport</keyword>
<evidence type="ECO:0000256" key="3">
    <source>
        <dbReference type="ARBA" id="ARBA00022448"/>
    </source>
</evidence>
<evidence type="ECO:0000256" key="9">
    <source>
        <dbReference type="ARBA" id="ARBA00023065"/>
    </source>
</evidence>
<sequence>MNNYLLGLLCAVMISGCAKTVVLNEEPYSEKVKFSEYKIGNNDQLMISVWKNQELSINVPVRPDGKISMPLVGDAQAQGLSPETLASELADKLSKYIRGPNVTVIVLGANSASYSSRVRITGAVNGQLSIPYYTDLNVLDLVLEAGGLTEFANADESILYRKTPDGIKPYHVNVDDILNKGILDTNYTLRPSDILIIPESVF</sequence>
<dbReference type="InterPro" id="IPR049712">
    <property type="entry name" value="Poly_export"/>
</dbReference>
<dbReference type="EMBL" id="JBAKBA010000053">
    <property type="protein sequence ID" value="MEL0660713.1"/>
    <property type="molecule type" value="Genomic_DNA"/>
</dbReference>